<feature type="domain" description="Glutamate synthase" evidence="3">
    <location>
        <begin position="50"/>
        <end position="156"/>
    </location>
</feature>
<evidence type="ECO:0000259" key="3">
    <source>
        <dbReference type="Pfam" id="PF01645"/>
    </source>
</evidence>
<dbReference type="InterPro" id="IPR002932">
    <property type="entry name" value="Glu_synthdom"/>
</dbReference>
<comment type="similarity">
    <text evidence="1">Belongs to the glutamate synthase family.</text>
</comment>
<keyword evidence="5" id="KW-1185">Reference proteome</keyword>
<dbReference type="InterPro" id="IPR013785">
    <property type="entry name" value="Aldolase_TIM"/>
</dbReference>
<protein>
    <submittedName>
        <fullName evidence="4">Glutamate synthase-related protein</fullName>
    </submittedName>
</protein>
<dbReference type="SUPFAM" id="SSF51395">
    <property type="entry name" value="FMN-linked oxidoreductases"/>
    <property type="match status" value="1"/>
</dbReference>
<dbReference type="PANTHER" id="PTHR43819">
    <property type="entry name" value="ARCHAEAL-TYPE GLUTAMATE SYNTHASE [NADPH]"/>
    <property type="match status" value="1"/>
</dbReference>
<feature type="compositionally biased region" description="Acidic residues" evidence="2">
    <location>
        <begin position="222"/>
        <end position="232"/>
    </location>
</feature>
<comment type="caution">
    <text evidence="4">The sequence shown here is derived from an EMBL/GenBank/DDBJ whole genome shotgun (WGS) entry which is preliminary data.</text>
</comment>
<dbReference type="PANTHER" id="PTHR43819:SF1">
    <property type="entry name" value="ARCHAEAL-TYPE GLUTAMATE SYNTHASE [NADPH]"/>
    <property type="match status" value="1"/>
</dbReference>
<dbReference type="RefSeq" id="WP_343874598.1">
    <property type="nucleotide sequence ID" value="NZ_BAAAIX010000027.1"/>
</dbReference>
<evidence type="ECO:0000256" key="1">
    <source>
        <dbReference type="ARBA" id="ARBA00009716"/>
    </source>
</evidence>
<evidence type="ECO:0000256" key="2">
    <source>
        <dbReference type="SAM" id="MobiDB-lite"/>
    </source>
</evidence>
<evidence type="ECO:0000313" key="4">
    <source>
        <dbReference type="EMBL" id="MFD1890328.1"/>
    </source>
</evidence>
<proteinExistence type="inferred from homology"/>
<dbReference type="Pfam" id="PF01645">
    <property type="entry name" value="Glu_synthase"/>
    <property type="match status" value="1"/>
</dbReference>
<dbReference type="EMBL" id="JBHUFZ010000019">
    <property type="protein sequence ID" value="MFD1890328.1"/>
    <property type="molecule type" value="Genomic_DNA"/>
</dbReference>
<sequence>MSLAKNVAAAAGAAVAGLAAQDLFQKEHALRRNFPLLARARYGLEAIGPELRQYIADRGLTDRITWIGSGKLGLPENALVAFALGADMVNVAREAMLSIGCIQAQKCHTDKCPTGVATQDTWLAHGIDPTDKSQRLARYVTTLRRDLLKVSEAAGVLHPALLGPRDVEILEGTRSHRSLADIYGYQEGWGLPGSALTDEITALMTEAPQASETEVVQHEPAPSDEEPETAVE</sequence>
<dbReference type="Proteomes" id="UP001597326">
    <property type="component" value="Unassembled WGS sequence"/>
</dbReference>
<accession>A0ABW4RY21</accession>
<reference evidence="5" key="1">
    <citation type="journal article" date="2019" name="Int. J. Syst. Evol. Microbiol.">
        <title>The Global Catalogue of Microorganisms (GCM) 10K type strain sequencing project: providing services to taxonomists for standard genome sequencing and annotation.</title>
        <authorList>
            <consortium name="The Broad Institute Genomics Platform"/>
            <consortium name="The Broad Institute Genome Sequencing Center for Infectious Disease"/>
            <person name="Wu L."/>
            <person name="Ma J."/>
        </authorList>
    </citation>
    <scope>NUCLEOTIDE SEQUENCE [LARGE SCALE GENOMIC DNA]</scope>
    <source>
        <strain evidence="5">CAIM 431</strain>
    </source>
</reference>
<dbReference type="Gene3D" id="3.20.20.70">
    <property type="entry name" value="Aldolase class I"/>
    <property type="match status" value="1"/>
</dbReference>
<name>A0ABW4RY21_9ACTN</name>
<feature type="region of interest" description="Disordered" evidence="2">
    <location>
        <begin position="207"/>
        <end position="232"/>
    </location>
</feature>
<evidence type="ECO:0000313" key="5">
    <source>
        <dbReference type="Proteomes" id="UP001597326"/>
    </source>
</evidence>
<gene>
    <name evidence="4" type="ORF">ACFSCS_09065</name>
</gene>
<organism evidence="4 5">
    <name type="scientific">Luteococcus peritonei</name>
    <dbReference type="NCBI Taxonomy" id="88874"/>
    <lineage>
        <taxon>Bacteria</taxon>
        <taxon>Bacillati</taxon>
        <taxon>Actinomycetota</taxon>
        <taxon>Actinomycetes</taxon>
        <taxon>Propionibacteriales</taxon>
        <taxon>Propionibacteriaceae</taxon>
        <taxon>Luteococcus</taxon>
    </lineage>
</organism>